<evidence type="ECO:0000313" key="2">
    <source>
        <dbReference type="Proteomes" id="UP000535491"/>
    </source>
</evidence>
<keyword evidence="2" id="KW-1185">Reference proteome</keyword>
<dbReference type="EMBL" id="JACEIQ010000015">
    <property type="protein sequence ID" value="MBA4495422.1"/>
    <property type="molecule type" value="Genomic_DNA"/>
</dbReference>
<dbReference type="Proteomes" id="UP000535491">
    <property type="component" value="Unassembled WGS sequence"/>
</dbReference>
<reference evidence="1 2" key="1">
    <citation type="submission" date="2020-07" db="EMBL/GenBank/DDBJ databases">
        <authorList>
            <person name="Feng H."/>
        </authorList>
    </citation>
    <scope>NUCLEOTIDE SEQUENCE [LARGE SCALE GENOMIC DNA]</scope>
    <source>
        <strain evidence="2">s-10</strain>
    </source>
</reference>
<dbReference type="RefSeq" id="WP_181752852.1">
    <property type="nucleotide sequence ID" value="NZ_JACEIQ010000015.1"/>
</dbReference>
<accession>A0A7W2A9P7</accession>
<sequence>MPKNDQLKKDKEKNLREIQFVTESMNVYETALEMDEGKEKQKDGNNNP</sequence>
<dbReference type="AlphaFoldDB" id="A0A7W2A9P7"/>
<organism evidence="1 2">
    <name type="scientific">Paenactinomyces guangxiensis</name>
    <dbReference type="NCBI Taxonomy" id="1490290"/>
    <lineage>
        <taxon>Bacteria</taxon>
        <taxon>Bacillati</taxon>
        <taxon>Bacillota</taxon>
        <taxon>Bacilli</taxon>
        <taxon>Bacillales</taxon>
        <taxon>Thermoactinomycetaceae</taxon>
        <taxon>Paenactinomyces</taxon>
    </lineage>
</organism>
<evidence type="ECO:0000313" key="1">
    <source>
        <dbReference type="EMBL" id="MBA4495422.1"/>
    </source>
</evidence>
<comment type="caution">
    <text evidence="1">The sequence shown here is derived from an EMBL/GenBank/DDBJ whole genome shotgun (WGS) entry which is preliminary data.</text>
</comment>
<protein>
    <submittedName>
        <fullName evidence="1">Uncharacterized protein</fullName>
    </submittedName>
</protein>
<proteinExistence type="predicted"/>
<gene>
    <name evidence="1" type="ORF">H1191_14030</name>
</gene>
<name>A0A7W2A9P7_9BACL</name>